<reference evidence="1" key="2">
    <citation type="submission" date="2023-05" db="EMBL/GenBank/DDBJ databases">
        <authorList>
            <person name="Fouks B."/>
        </authorList>
    </citation>
    <scope>NUCLEOTIDE SEQUENCE</scope>
    <source>
        <strain evidence="1">Stay&amp;Tobe</strain>
        <tissue evidence="1">Testes</tissue>
    </source>
</reference>
<name>A0AAD8A3L8_DIPPU</name>
<dbReference type="Proteomes" id="UP001233999">
    <property type="component" value="Unassembled WGS sequence"/>
</dbReference>
<organism evidence="1 2">
    <name type="scientific">Diploptera punctata</name>
    <name type="common">Pacific beetle cockroach</name>
    <dbReference type="NCBI Taxonomy" id="6984"/>
    <lineage>
        <taxon>Eukaryota</taxon>
        <taxon>Metazoa</taxon>
        <taxon>Ecdysozoa</taxon>
        <taxon>Arthropoda</taxon>
        <taxon>Hexapoda</taxon>
        <taxon>Insecta</taxon>
        <taxon>Pterygota</taxon>
        <taxon>Neoptera</taxon>
        <taxon>Polyneoptera</taxon>
        <taxon>Dictyoptera</taxon>
        <taxon>Blattodea</taxon>
        <taxon>Blaberoidea</taxon>
        <taxon>Blaberidae</taxon>
        <taxon>Diplopterinae</taxon>
        <taxon>Diploptera</taxon>
    </lineage>
</organism>
<proteinExistence type="predicted"/>
<comment type="caution">
    <text evidence="1">The sequence shown here is derived from an EMBL/GenBank/DDBJ whole genome shotgun (WGS) entry which is preliminary data.</text>
</comment>
<protein>
    <submittedName>
        <fullName evidence="1">Uncharacterized protein</fullName>
    </submittedName>
</protein>
<evidence type="ECO:0000313" key="2">
    <source>
        <dbReference type="Proteomes" id="UP001233999"/>
    </source>
</evidence>
<dbReference type="AlphaFoldDB" id="A0AAD8A3L8"/>
<keyword evidence="2" id="KW-1185">Reference proteome</keyword>
<gene>
    <name evidence="1" type="ORF">L9F63_002343</name>
</gene>
<dbReference type="EMBL" id="JASPKZ010003886">
    <property type="protein sequence ID" value="KAJ9591122.1"/>
    <property type="molecule type" value="Genomic_DNA"/>
</dbReference>
<sequence>LTLIDNRHITELFCEYRYSMILDIFQYLSNVSRKITKAQYCRNVTKPSLHISCDSLYRLTKKNNLNGYGCIRDSSAIPNALRGRRKTLVRIYLRALKKKQESNKRNIGYYRGATMQRPANGRRDASRLDNILSEVRQRRGNQSLTNSYTPKQDALNRFTGVKHQSFLSLLSSVRALTSICIYIFDRRVMLVWIGRDVTKYGPVIEPSPSENQSELVTTFRSGILMNYAKHREF</sequence>
<evidence type="ECO:0000313" key="1">
    <source>
        <dbReference type="EMBL" id="KAJ9591122.1"/>
    </source>
</evidence>
<reference evidence="1" key="1">
    <citation type="journal article" date="2023" name="IScience">
        <title>Live-bearing cockroach genome reveals convergent evolutionary mechanisms linked to viviparity in insects and beyond.</title>
        <authorList>
            <person name="Fouks B."/>
            <person name="Harrison M.C."/>
            <person name="Mikhailova A.A."/>
            <person name="Marchal E."/>
            <person name="English S."/>
            <person name="Carruthers M."/>
            <person name="Jennings E.C."/>
            <person name="Chiamaka E.L."/>
            <person name="Frigard R.A."/>
            <person name="Pippel M."/>
            <person name="Attardo G.M."/>
            <person name="Benoit J.B."/>
            <person name="Bornberg-Bauer E."/>
            <person name="Tobe S.S."/>
        </authorList>
    </citation>
    <scope>NUCLEOTIDE SEQUENCE</scope>
    <source>
        <strain evidence="1">Stay&amp;Tobe</strain>
    </source>
</reference>
<feature type="non-terminal residue" evidence="1">
    <location>
        <position position="1"/>
    </location>
</feature>
<accession>A0AAD8A3L8</accession>
<feature type="non-terminal residue" evidence="1">
    <location>
        <position position="233"/>
    </location>
</feature>